<dbReference type="PROSITE" id="PS50330">
    <property type="entry name" value="UIM"/>
    <property type="match status" value="1"/>
</dbReference>
<feature type="region of interest" description="Disordered" evidence="3">
    <location>
        <begin position="1220"/>
        <end position="1244"/>
    </location>
</feature>
<feature type="region of interest" description="Disordered" evidence="3">
    <location>
        <begin position="688"/>
        <end position="793"/>
    </location>
</feature>
<feature type="compositionally biased region" description="Low complexity" evidence="3">
    <location>
        <begin position="1225"/>
        <end position="1237"/>
    </location>
</feature>
<evidence type="ECO:0000256" key="3">
    <source>
        <dbReference type="SAM" id="MobiDB-lite"/>
    </source>
</evidence>
<dbReference type="Pfam" id="PF03033">
    <property type="entry name" value="Glyco_transf_28"/>
    <property type="match status" value="1"/>
</dbReference>
<dbReference type="GO" id="GO:0016906">
    <property type="term" value="F:sterol 3-beta-glucosyltransferase activity"/>
    <property type="evidence" value="ECO:0007669"/>
    <property type="project" value="UniProtKB-ARBA"/>
</dbReference>
<dbReference type="VEuPathDB" id="FungiDB:G647_05734"/>
<dbReference type="InterPro" id="IPR002213">
    <property type="entry name" value="UDP_glucos_trans"/>
</dbReference>
<feature type="region of interest" description="Disordered" evidence="3">
    <location>
        <begin position="982"/>
        <end position="1142"/>
    </location>
</feature>
<dbReference type="InterPro" id="IPR050426">
    <property type="entry name" value="Glycosyltransferase_28"/>
</dbReference>
<keyword evidence="1 6" id="KW-0808">Transferase</keyword>
<name>A0A1C1CP21_9EURO</name>
<evidence type="ECO:0000259" key="5">
    <source>
        <dbReference type="Pfam" id="PF06722"/>
    </source>
</evidence>
<feature type="domain" description="Glycosyltransferase family 28 N-terminal" evidence="4">
    <location>
        <begin position="139"/>
        <end position="205"/>
    </location>
</feature>
<evidence type="ECO:0000313" key="6">
    <source>
        <dbReference type="EMBL" id="OCT50256.1"/>
    </source>
</evidence>
<dbReference type="InterPro" id="IPR010610">
    <property type="entry name" value="EryCIII-like_C"/>
</dbReference>
<dbReference type="STRING" id="86049.A0A1C1CP21"/>
<dbReference type="GO" id="GO:0006629">
    <property type="term" value="P:lipid metabolic process"/>
    <property type="evidence" value="ECO:0007669"/>
    <property type="project" value="UniProtKB-KW"/>
</dbReference>
<feature type="compositionally biased region" description="Polar residues" evidence="3">
    <location>
        <begin position="1180"/>
        <end position="1193"/>
    </location>
</feature>
<organism evidence="6 7">
    <name type="scientific">Cladophialophora carrionii</name>
    <dbReference type="NCBI Taxonomy" id="86049"/>
    <lineage>
        <taxon>Eukaryota</taxon>
        <taxon>Fungi</taxon>
        <taxon>Dikarya</taxon>
        <taxon>Ascomycota</taxon>
        <taxon>Pezizomycotina</taxon>
        <taxon>Eurotiomycetes</taxon>
        <taxon>Chaetothyriomycetidae</taxon>
        <taxon>Chaetothyriales</taxon>
        <taxon>Herpotrichiellaceae</taxon>
        <taxon>Cladophialophora</taxon>
    </lineage>
</organism>
<dbReference type="OrthoDB" id="5835829at2759"/>
<dbReference type="PANTHER" id="PTHR48050">
    <property type="entry name" value="STEROL 3-BETA-GLUCOSYLTRANSFERASE"/>
    <property type="match status" value="1"/>
</dbReference>
<feature type="compositionally biased region" description="Low complexity" evidence="3">
    <location>
        <begin position="743"/>
        <end position="756"/>
    </location>
</feature>
<keyword evidence="2" id="KW-0443">Lipid metabolism</keyword>
<reference evidence="7" key="1">
    <citation type="submission" date="2015-07" db="EMBL/GenBank/DDBJ databases">
        <authorList>
            <person name="Teixeira M.M."/>
            <person name="Souza R.C."/>
            <person name="Almeida L.G."/>
            <person name="Vicente V.A."/>
            <person name="de Hoog S."/>
            <person name="Bocca A.L."/>
            <person name="de Almeida S.R."/>
            <person name="Vasconcelos A.T."/>
            <person name="Felipe M.S."/>
        </authorList>
    </citation>
    <scope>NUCLEOTIDE SEQUENCE [LARGE SCALE GENOMIC DNA]</scope>
    <source>
        <strain evidence="7">KSF</strain>
    </source>
</reference>
<gene>
    <name evidence="6" type="ORF">CLCR_06570</name>
</gene>
<feature type="compositionally biased region" description="Low complexity" evidence="3">
    <location>
        <begin position="996"/>
        <end position="1007"/>
    </location>
</feature>
<feature type="compositionally biased region" description="Basic and acidic residues" evidence="3">
    <location>
        <begin position="1093"/>
        <end position="1109"/>
    </location>
</feature>
<dbReference type="PANTHER" id="PTHR48050:SF13">
    <property type="entry name" value="STEROL 3-BETA-GLUCOSYLTRANSFERASE UGT80A2"/>
    <property type="match status" value="1"/>
</dbReference>
<dbReference type="VEuPathDB" id="FungiDB:CLCR_06570"/>
<feature type="domain" description="Erythromycin biosynthesis protein CIII-like C-terminal" evidence="5">
    <location>
        <begin position="470"/>
        <end position="575"/>
    </location>
</feature>
<comment type="caution">
    <text evidence="6">The sequence shown here is derived from an EMBL/GenBank/DDBJ whole genome shotgun (WGS) entry which is preliminary data.</text>
</comment>
<feature type="region of interest" description="Disordered" evidence="3">
    <location>
        <begin position="104"/>
        <end position="133"/>
    </location>
</feature>
<dbReference type="SUPFAM" id="SSF53756">
    <property type="entry name" value="UDP-Glycosyltransferase/glycogen phosphorylase"/>
    <property type="match status" value="1"/>
</dbReference>
<sequence length="1244" mass="136230">MGRRVPEALMQQSMLQQARAAAAAEANPARRTRRETLLQMTDLVTPGLAEDDVPPPPYGQIHGEIRNEKNGLGISTSVTDDGRINIRINQFNRRLSQVFNPALRQQIQSSQESRPPPSPYIPPSLGGEEGVPPPPPLNIVIQVVGSRGDVQPFVALGRVLKDTYGHRVRLATHLIFKDFVQEHGLEFFSIGGDPSRLMAFMVKNPSLMPGVRSLLSGDVGQRRRDVAEYIQGCWRSCYQAGDGTSLHTTNDDPSDPSGNDLSSEQAARPFVADCIIANPPSFAHIHCAEKLGIPLHIMFTMPYSPTQAFPHPLANIQSSNADPQLTNYISYAMIEVLSWQGLGDIINRFRARCLGLDAVSLIWAPGMLHRLKVPHTYCWSPTLIPKPKDWGSHISISGFYFLNSASDYTPAPDLQAFLDAGPPPVYIGFGSIVLDDPNAMSELIFEAVRKTGQRVLLSKGWGGIGADELRIPDQVFMLGNVPHDWLFKHVSCVVHHGGAGTTAAGITAGRPTVIVSFFGDQPFWGAVVARAGAGPDPIPYKQLTADKLAHAINFCLRHDSLERAKELASKIAEERGTDMGAQSFHQHLEADRLRCTLAPSRPAAWRIKRTQVRLSAFAACALANANLLDFHDLKLFRPQEYSTDEGPWDPISGFAAALFGAISSMAMGVADFPSETWKALQIPMVSSRQQYHGSMPTIAGKRETSPIGERSTPPTSPEQSQTSLNLQESFAHVRSPSNLSVLTTPTSNKGSSSTSSDALQGHLNSKQDGASRRRVRSRDESGFGKNNDMMRQTGVHTSKGFGRIAKAAVQAPMDLSMSITKGFHNVPKLWGDDTVRPQEQVSDFKSGVTAAGKEFGFGWYDGVTGLFTQPWKGAQKEGTSGFFRGIGKGIGGLATKPGAALFGIPGYMMKGVHKEVQKLFGSNVQNYIAASRTAQGYEEWLESSDVEKQDVIVRWKLIQKYLKKKSTPDEMVRDVLEAQRKKKIEDGDGRQNSGYTANSADTASADAPILDPESPMLATGGSRSSDESLEATEINRTIRLSDQESSGEKAERNANVEQAIRENASRLQRQQHGDADHQADQENLRQAMAASEAEARRHASEALEYEKQLKRAMAQSLREQRRRSSASVRESNIGLDDEGDEDFERVIRTPENMAAKAAAVVGGSPGDQQPSPHDLAHLEGTTQSESEAQQQKGQWEEKTTQERTEEQIVMEYVKKQSLLEMQHQNKANGRATATGTATKDKDDR</sequence>
<dbReference type="Gene3D" id="3.40.50.2000">
    <property type="entry name" value="Glycogen Phosphorylase B"/>
    <property type="match status" value="2"/>
</dbReference>
<feature type="region of interest" description="Disordered" evidence="3">
    <location>
        <begin position="1157"/>
        <end position="1207"/>
    </location>
</feature>
<feature type="compositionally biased region" description="Basic and acidic residues" evidence="3">
    <location>
        <begin position="1194"/>
        <end position="1206"/>
    </location>
</feature>
<dbReference type="InterPro" id="IPR004276">
    <property type="entry name" value="GlycoTrans_28_N"/>
</dbReference>
<evidence type="ECO:0000313" key="7">
    <source>
        <dbReference type="Proteomes" id="UP000094526"/>
    </source>
</evidence>
<dbReference type="eggNOG" id="KOG1809">
    <property type="taxonomic scope" value="Eukaryota"/>
</dbReference>
<dbReference type="FunFam" id="3.40.50.2000:FF:000100">
    <property type="entry name" value="Glycosyltransferase family 1 protein"/>
    <property type="match status" value="1"/>
</dbReference>
<dbReference type="InterPro" id="IPR003903">
    <property type="entry name" value="UIM_dom"/>
</dbReference>
<dbReference type="FunFam" id="3.40.50.2000:FF:000009">
    <property type="entry name" value="Sterol 3-beta-glucosyltransferase UGT80A2"/>
    <property type="match status" value="1"/>
</dbReference>
<accession>A0A1C1CP21</accession>
<feature type="compositionally biased region" description="Polar residues" evidence="3">
    <location>
        <begin position="717"/>
        <end position="728"/>
    </location>
</feature>
<protein>
    <submittedName>
        <fullName evidence="6">Sterol 3-beta-glucosyltransferase</fullName>
    </submittedName>
</protein>
<dbReference type="eggNOG" id="KOG1192">
    <property type="taxonomic scope" value="Eukaryota"/>
</dbReference>
<dbReference type="CDD" id="cd03784">
    <property type="entry name" value="GT1_Gtf-like"/>
    <property type="match status" value="1"/>
</dbReference>
<feature type="compositionally biased region" description="Basic and acidic residues" evidence="3">
    <location>
        <begin position="1071"/>
        <end position="1083"/>
    </location>
</feature>
<evidence type="ECO:0000256" key="1">
    <source>
        <dbReference type="ARBA" id="ARBA00022679"/>
    </source>
</evidence>
<dbReference type="EMBL" id="LGRB01000010">
    <property type="protein sequence ID" value="OCT50256.1"/>
    <property type="molecule type" value="Genomic_DNA"/>
</dbReference>
<evidence type="ECO:0000259" key="4">
    <source>
        <dbReference type="Pfam" id="PF03033"/>
    </source>
</evidence>
<dbReference type="GO" id="GO:0005975">
    <property type="term" value="P:carbohydrate metabolic process"/>
    <property type="evidence" value="ECO:0007669"/>
    <property type="project" value="InterPro"/>
</dbReference>
<keyword evidence="7" id="KW-1185">Reference proteome</keyword>
<dbReference type="VEuPathDB" id="FungiDB:G647_05733"/>
<feature type="compositionally biased region" description="Basic and acidic residues" evidence="3">
    <location>
        <begin position="1039"/>
        <end position="1064"/>
    </location>
</feature>
<dbReference type="AlphaFoldDB" id="A0A1C1CP21"/>
<dbReference type="Proteomes" id="UP000094526">
    <property type="component" value="Unassembled WGS sequence"/>
</dbReference>
<dbReference type="Pfam" id="PF06722">
    <property type="entry name" value="EryCIII-like_C"/>
    <property type="match status" value="1"/>
</dbReference>
<proteinExistence type="predicted"/>
<evidence type="ECO:0000256" key="2">
    <source>
        <dbReference type="ARBA" id="ARBA00023098"/>
    </source>
</evidence>